<name>A0A540VGE8_9CHLR</name>
<comment type="pathway">
    <text evidence="18">Glycan biosynthesis.</text>
</comment>
<dbReference type="InterPro" id="IPR013815">
    <property type="entry name" value="ATP_grasp_subdomain_1"/>
</dbReference>
<dbReference type="FunFam" id="3.30.1490.20:FF:000007">
    <property type="entry name" value="D-alanine--D-alanine ligase"/>
    <property type="match status" value="1"/>
</dbReference>
<dbReference type="EC" id="6.3.2.4" evidence="6 22"/>
<feature type="binding site" evidence="24">
    <location>
        <begin position="323"/>
        <end position="324"/>
    </location>
    <ligand>
        <name>ATP</name>
        <dbReference type="ChEBI" id="CHEBI:30616"/>
    </ligand>
</feature>
<evidence type="ECO:0000256" key="9">
    <source>
        <dbReference type="ARBA" id="ARBA00022723"/>
    </source>
</evidence>
<dbReference type="PROSITE" id="PS00844">
    <property type="entry name" value="DALA_DALA_LIGASE_2"/>
    <property type="match status" value="1"/>
</dbReference>
<feature type="binding site" evidence="25">
    <location>
        <position position="324"/>
    </location>
    <ligand>
        <name>Mg(2+)</name>
        <dbReference type="ChEBI" id="CHEBI:18420"/>
        <label>2</label>
    </ligand>
</feature>
<evidence type="ECO:0000256" key="19">
    <source>
        <dbReference type="ARBA" id="ARBA00068427"/>
    </source>
</evidence>
<sequence length="373" mass="40592">MSRSGSRDRRNIRVGVVFGGRSSEHEVSLASARNVMDALRQAGYTVVPIGITREGRWLTGGDPLALLSEQAASPNGHSHSDSSLVPGRWALLPRERQGEPLPTVDVIFPVLHGPYGEDGTIQGLLEMANLPYVGCGVLASAVAMDKDVAKRLFAAAGLCQTPSRVLHRRAWRARSDALVAEVEASLGYPLFVKPANLGSSVGVSKARDRAELEAAIELACAYDAKVLVEAAVPNAREIEVSVLGNHEPMASVPGEIIPGHEFYDYEAKYLDDSSQLLIPAPLTPEQVAHVQELALRAFRAVEASGLARVDFLLDDASGTFYLNEINTMPGFTRISMYPKLWEASGIPYPELVDRLVQLALERYEERQQNRTAR</sequence>
<dbReference type="GO" id="GO:0008360">
    <property type="term" value="P:regulation of cell shape"/>
    <property type="evidence" value="ECO:0007669"/>
    <property type="project" value="UniProtKB-KW"/>
</dbReference>
<feature type="binding site" evidence="25">
    <location>
        <position position="324"/>
    </location>
    <ligand>
        <name>Mg(2+)</name>
        <dbReference type="ChEBI" id="CHEBI:18420"/>
        <label>1</label>
    </ligand>
</feature>
<dbReference type="FunFam" id="3.30.470.20:FF:000008">
    <property type="entry name" value="D-alanine--D-alanine ligase"/>
    <property type="match status" value="1"/>
</dbReference>
<evidence type="ECO:0000256" key="13">
    <source>
        <dbReference type="ARBA" id="ARBA00022960"/>
    </source>
</evidence>
<keyword evidence="16 22" id="KW-0961">Cell wall biogenesis/degradation</keyword>
<evidence type="ECO:0000256" key="24">
    <source>
        <dbReference type="PIRSR" id="PIRSR039102-2"/>
    </source>
</evidence>
<comment type="function">
    <text evidence="2 22">Cell wall formation.</text>
</comment>
<organism evidence="28 29">
    <name type="scientific">Litorilinea aerophila</name>
    <dbReference type="NCBI Taxonomy" id="1204385"/>
    <lineage>
        <taxon>Bacteria</taxon>
        <taxon>Bacillati</taxon>
        <taxon>Chloroflexota</taxon>
        <taxon>Caldilineae</taxon>
        <taxon>Caldilineales</taxon>
        <taxon>Caldilineaceae</taxon>
        <taxon>Litorilinea</taxon>
    </lineage>
</organism>
<dbReference type="UniPathway" id="UPA00219"/>
<comment type="subcellular location">
    <subcellularLocation>
        <location evidence="3 22">Cytoplasm</location>
    </subcellularLocation>
</comment>
<feature type="active site" evidence="23">
    <location>
        <position position="199"/>
    </location>
</feature>
<reference evidence="28 29" key="1">
    <citation type="submission" date="2019-06" db="EMBL/GenBank/DDBJ databases">
        <title>Genome sequence of Litorilinea aerophila BAA-2444.</title>
        <authorList>
            <person name="Maclea K.S."/>
            <person name="Maurais E.G."/>
            <person name="Iannazzi L.C."/>
        </authorList>
    </citation>
    <scope>NUCLEOTIDE SEQUENCE [LARGE SCALE GENOMIC DNA]</scope>
    <source>
        <strain evidence="28 29">ATCC BAA-2444</strain>
    </source>
</reference>
<keyword evidence="7 22" id="KW-0963">Cytoplasm</keyword>
<keyword evidence="12 25" id="KW-0460">Magnesium</keyword>
<dbReference type="PROSITE" id="PS00843">
    <property type="entry name" value="DALA_DALA_LIGASE_1"/>
    <property type="match status" value="1"/>
</dbReference>
<feature type="binding site" evidence="25">
    <location>
        <position position="310"/>
    </location>
    <ligand>
        <name>Mg(2+)</name>
        <dbReference type="ChEBI" id="CHEBI:18420"/>
        <label>1</label>
    </ligand>
</feature>
<feature type="active site" evidence="23">
    <location>
        <position position="335"/>
    </location>
</feature>
<dbReference type="GO" id="GO:0005829">
    <property type="term" value="C:cytosol"/>
    <property type="evidence" value="ECO:0007669"/>
    <property type="project" value="TreeGrafter"/>
</dbReference>
<evidence type="ECO:0000256" key="25">
    <source>
        <dbReference type="PIRSR" id="PIRSR039102-3"/>
    </source>
</evidence>
<feature type="binding site" evidence="24">
    <location>
        <begin position="191"/>
        <end position="193"/>
    </location>
    <ligand>
        <name>ATP</name>
        <dbReference type="ChEBI" id="CHEBI:30616"/>
    </ligand>
</feature>
<dbReference type="EMBL" id="VIGC01000011">
    <property type="protein sequence ID" value="TQE95839.1"/>
    <property type="molecule type" value="Genomic_DNA"/>
</dbReference>
<dbReference type="NCBIfam" id="NF002528">
    <property type="entry name" value="PRK01966.1-4"/>
    <property type="match status" value="1"/>
</dbReference>
<dbReference type="GO" id="GO:0009252">
    <property type="term" value="P:peptidoglycan biosynthetic process"/>
    <property type="evidence" value="ECO:0007669"/>
    <property type="project" value="UniProtKB-UniRule"/>
</dbReference>
<dbReference type="FunCoup" id="A0A540VGE8">
    <property type="interactions" value="307"/>
</dbReference>
<evidence type="ECO:0000256" key="4">
    <source>
        <dbReference type="ARBA" id="ARBA00004752"/>
    </source>
</evidence>
<dbReference type="PANTHER" id="PTHR23132:SF25">
    <property type="entry name" value="D-ALANINE--D-ALANINE LIGASE A"/>
    <property type="match status" value="1"/>
</dbReference>
<protein>
    <recommendedName>
        <fullName evidence="19 22">D-alanine--D-alanine ligase</fullName>
        <ecNumber evidence="6 22">6.3.2.4</ecNumber>
    </recommendedName>
    <alternativeName>
        <fullName evidence="21 22">D-Ala-D-Ala ligase</fullName>
    </alternativeName>
    <alternativeName>
        <fullName evidence="20 22">D-alanylalanine synthetase</fullName>
    </alternativeName>
</protein>
<evidence type="ECO:0000313" key="28">
    <source>
        <dbReference type="EMBL" id="TQE95839.1"/>
    </source>
</evidence>
<dbReference type="InterPro" id="IPR000291">
    <property type="entry name" value="D-Ala_lig_Van_CS"/>
</dbReference>
<dbReference type="InterPro" id="IPR011127">
    <property type="entry name" value="Dala_Dala_lig_N"/>
</dbReference>
<feature type="binding site" evidence="25">
    <location>
        <position position="326"/>
    </location>
    <ligand>
        <name>Mg(2+)</name>
        <dbReference type="ChEBI" id="CHEBI:18420"/>
        <label>2</label>
    </ligand>
</feature>
<evidence type="ECO:0000256" key="6">
    <source>
        <dbReference type="ARBA" id="ARBA00012216"/>
    </source>
</evidence>
<dbReference type="Pfam" id="PF01820">
    <property type="entry name" value="Dala_Dala_lig_N"/>
    <property type="match status" value="1"/>
</dbReference>
<dbReference type="PANTHER" id="PTHR23132">
    <property type="entry name" value="D-ALANINE--D-ALANINE LIGASE"/>
    <property type="match status" value="1"/>
</dbReference>
<comment type="pathway">
    <text evidence="4 22">Cell wall biogenesis; peptidoglycan biosynthesis.</text>
</comment>
<dbReference type="HAMAP" id="MF_00047">
    <property type="entry name" value="Dala_Dala_lig"/>
    <property type="match status" value="1"/>
</dbReference>
<dbReference type="NCBIfam" id="TIGR01205">
    <property type="entry name" value="D_ala_D_alaTIGR"/>
    <property type="match status" value="1"/>
</dbReference>
<dbReference type="SUPFAM" id="SSF52440">
    <property type="entry name" value="PreATP-grasp domain"/>
    <property type="match status" value="1"/>
</dbReference>
<evidence type="ECO:0000256" key="18">
    <source>
        <dbReference type="ARBA" id="ARBA00060592"/>
    </source>
</evidence>
<dbReference type="Gene3D" id="3.30.470.20">
    <property type="entry name" value="ATP-grasp fold, B domain"/>
    <property type="match status" value="1"/>
</dbReference>
<evidence type="ECO:0000256" key="5">
    <source>
        <dbReference type="ARBA" id="ARBA00010871"/>
    </source>
</evidence>
<dbReference type="OrthoDB" id="9813261at2"/>
<evidence type="ECO:0000256" key="21">
    <source>
        <dbReference type="ARBA" id="ARBA00077154"/>
    </source>
</evidence>
<dbReference type="PROSITE" id="PS50975">
    <property type="entry name" value="ATP_GRASP"/>
    <property type="match status" value="1"/>
</dbReference>
<dbReference type="NCBIfam" id="NF002378">
    <property type="entry name" value="PRK01372.1"/>
    <property type="match status" value="1"/>
</dbReference>
<gene>
    <name evidence="22" type="primary">ddl</name>
    <name evidence="28" type="ORF">FKZ61_10410</name>
</gene>
<keyword evidence="8 22" id="KW-0436">Ligase</keyword>
<dbReference type="AlphaFoldDB" id="A0A540VGE8"/>
<evidence type="ECO:0000256" key="16">
    <source>
        <dbReference type="ARBA" id="ARBA00023316"/>
    </source>
</evidence>
<dbReference type="PIRSF" id="PIRSF039102">
    <property type="entry name" value="Ddl/VanB"/>
    <property type="match status" value="1"/>
</dbReference>
<keyword evidence="9 25" id="KW-0479">Metal-binding</keyword>
<evidence type="ECO:0000256" key="11">
    <source>
        <dbReference type="ARBA" id="ARBA00022840"/>
    </source>
</evidence>
<evidence type="ECO:0000256" key="2">
    <source>
        <dbReference type="ARBA" id="ARBA00003921"/>
    </source>
</evidence>
<feature type="binding site" evidence="24">
    <location>
        <position position="146"/>
    </location>
    <ligand>
        <name>ATP</name>
        <dbReference type="ChEBI" id="CHEBI:30616"/>
    </ligand>
</feature>
<evidence type="ECO:0000256" key="26">
    <source>
        <dbReference type="PROSITE-ProRule" id="PRU00409"/>
    </source>
</evidence>
<keyword evidence="13 22" id="KW-0133">Cell shape</keyword>
<proteinExistence type="inferred from homology"/>
<comment type="catalytic activity">
    <reaction evidence="17 22">
        <text>2 D-alanine + ATP = D-alanyl-D-alanine + ADP + phosphate + H(+)</text>
        <dbReference type="Rhea" id="RHEA:11224"/>
        <dbReference type="ChEBI" id="CHEBI:15378"/>
        <dbReference type="ChEBI" id="CHEBI:30616"/>
        <dbReference type="ChEBI" id="CHEBI:43474"/>
        <dbReference type="ChEBI" id="CHEBI:57416"/>
        <dbReference type="ChEBI" id="CHEBI:57822"/>
        <dbReference type="ChEBI" id="CHEBI:456216"/>
        <dbReference type="EC" id="6.3.2.4"/>
    </reaction>
</comment>
<comment type="caution">
    <text evidence="28">The sequence shown here is derived from an EMBL/GenBank/DDBJ whole genome shotgun (WGS) entry which is preliminary data.</text>
</comment>
<feature type="binding site" evidence="24">
    <location>
        <begin position="199"/>
        <end position="200"/>
    </location>
    <ligand>
        <name>ATP</name>
        <dbReference type="ChEBI" id="CHEBI:30616"/>
    </ligand>
</feature>
<feature type="active site" evidence="23">
    <location>
        <position position="24"/>
    </location>
</feature>
<evidence type="ECO:0000256" key="3">
    <source>
        <dbReference type="ARBA" id="ARBA00004496"/>
    </source>
</evidence>
<evidence type="ECO:0000256" key="23">
    <source>
        <dbReference type="PIRSR" id="PIRSR039102-1"/>
    </source>
</evidence>
<keyword evidence="14 22" id="KW-0573">Peptidoglycan synthesis</keyword>
<dbReference type="RefSeq" id="WP_141610062.1">
    <property type="nucleotide sequence ID" value="NZ_VIGC02000011.1"/>
</dbReference>
<dbReference type="Gene3D" id="3.40.50.20">
    <property type="match status" value="1"/>
</dbReference>
<feature type="binding site" evidence="24">
    <location>
        <begin position="229"/>
        <end position="237"/>
    </location>
    <ligand>
        <name>ATP</name>
        <dbReference type="ChEBI" id="CHEBI:30616"/>
    </ligand>
</feature>
<evidence type="ECO:0000256" key="8">
    <source>
        <dbReference type="ARBA" id="ARBA00022598"/>
    </source>
</evidence>
<dbReference type="Pfam" id="PF07478">
    <property type="entry name" value="Dala_Dala_lig_C"/>
    <property type="match status" value="1"/>
</dbReference>
<evidence type="ECO:0000256" key="12">
    <source>
        <dbReference type="ARBA" id="ARBA00022842"/>
    </source>
</evidence>
<keyword evidence="11 26" id="KW-0067">ATP-binding</keyword>
<dbReference type="GO" id="GO:0046872">
    <property type="term" value="F:metal ion binding"/>
    <property type="evidence" value="ECO:0007669"/>
    <property type="project" value="UniProtKB-KW"/>
</dbReference>
<evidence type="ECO:0000256" key="7">
    <source>
        <dbReference type="ARBA" id="ARBA00022490"/>
    </source>
</evidence>
<comment type="similarity">
    <text evidence="5 22">Belongs to the D-alanine--D-alanine ligase family.</text>
</comment>
<evidence type="ECO:0000313" key="29">
    <source>
        <dbReference type="Proteomes" id="UP000317371"/>
    </source>
</evidence>
<accession>A0A540VGE8</accession>
<evidence type="ECO:0000256" key="15">
    <source>
        <dbReference type="ARBA" id="ARBA00023211"/>
    </source>
</evidence>
<evidence type="ECO:0000256" key="17">
    <source>
        <dbReference type="ARBA" id="ARBA00047614"/>
    </source>
</evidence>
<comment type="cofactor">
    <cofactor evidence="1">
        <name>Mn(2+)</name>
        <dbReference type="ChEBI" id="CHEBI:29035"/>
    </cofactor>
</comment>
<dbReference type="InterPro" id="IPR016185">
    <property type="entry name" value="PreATP-grasp_dom_sf"/>
</dbReference>
<dbReference type="InterPro" id="IPR011761">
    <property type="entry name" value="ATP-grasp"/>
</dbReference>
<keyword evidence="15 25" id="KW-0464">Manganese</keyword>
<dbReference type="Proteomes" id="UP000317371">
    <property type="component" value="Unassembled WGS sequence"/>
</dbReference>
<dbReference type="InterPro" id="IPR005905">
    <property type="entry name" value="D_ala_D_ala"/>
</dbReference>
<keyword evidence="10 24" id="KW-0547">Nucleotide-binding</keyword>
<comment type="cofactor">
    <cofactor evidence="25">
        <name>Mg(2+)</name>
        <dbReference type="ChEBI" id="CHEBI:18420"/>
    </cofactor>
    <cofactor evidence="25">
        <name>Mn(2+)</name>
        <dbReference type="ChEBI" id="CHEBI:29035"/>
    </cofactor>
    <text evidence="25">Binds 2 magnesium or manganese ions per subunit.</text>
</comment>
<evidence type="ECO:0000256" key="20">
    <source>
        <dbReference type="ARBA" id="ARBA00076288"/>
    </source>
</evidence>
<dbReference type="GO" id="GO:0071555">
    <property type="term" value="P:cell wall organization"/>
    <property type="evidence" value="ECO:0007669"/>
    <property type="project" value="UniProtKB-KW"/>
</dbReference>
<dbReference type="GO" id="GO:0008716">
    <property type="term" value="F:D-alanine-D-alanine ligase activity"/>
    <property type="evidence" value="ECO:0007669"/>
    <property type="project" value="UniProtKB-UniRule"/>
</dbReference>
<dbReference type="Gene3D" id="3.30.1490.20">
    <property type="entry name" value="ATP-grasp fold, A domain"/>
    <property type="match status" value="1"/>
</dbReference>
<keyword evidence="29" id="KW-1185">Reference proteome</keyword>
<evidence type="ECO:0000259" key="27">
    <source>
        <dbReference type="PROSITE" id="PS50975"/>
    </source>
</evidence>
<dbReference type="InParanoid" id="A0A540VGE8"/>
<evidence type="ECO:0000256" key="14">
    <source>
        <dbReference type="ARBA" id="ARBA00022984"/>
    </source>
</evidence>
<dbReference type="GO" id="GO:0005524">
    <property type="term" value="F:ATP binding"/>
    <property type="evidence" value="ECO:0007669"/>
    <property type="project" value="UniProtKB-UniRule"/>
</dbReference>
<evidence type="ECO:0000256" key="10">
    <source>
        <dbReference type="ARBA" id="ARBA00022741"/>
    </source>
</evidence>
<evidence type="ECO:0000256" key="22">
    <source>
        <dbReference type="HAMAP-Rule" id="MF_00047"/>
    </source>
</evidence>
<dbReference type="SUPFAM" id="SSF56059">
    <property type="entry name" value="Glutathione synthetase ATP-binding domain-like"/>
    <property type="match status" value="1"/>
</dbReference>
<evidence type="ECO:0000256" key="1">
    <source>
        <dbReference type="ARBA" id="ARBA00001936"/>
    </source>
</evidence>
<feature type="domain" description="ATP-grasp" evidence="27">
    <location>
        <begin position="150"/>
        <end position="357"/>
    </location>
</feature>
<dbReference type="InterPro" id="IPR011095">
    <property type="entry name" value="Dala_Dala_lig_C"/>
</dbReference>